<reference evidence="1 3" key="1">
    <citation type="submission" date="2017-12" db="EMBL/GenBank/DDBJ databases">
        <title>Integrating genomic resources of turbot (Scophthalmus maximus) in depth evaluation of genetic and physical mapping variation across individuals.</title>
        <authorList>
            <person name="Martinez P."/>
        </authorList>
    </citation>
    <scope>NUCLEOTIDE SEQUENCE [LARGE SCALE GENOMIC DNA]</scope>
</reference>
<keyword evidence="3" id="KW-1185">Reference proteome</keyword>
<organism evidence="1 3">
    <name type="scientific">Scophthalmus maximus</name>
    <name type="common">Turbot</name>
    <name type="synonym">Psetta maxima</name>
    <dbReference type="NCBI Taxonomy" id="52904"/>
    <lineage>
        <taxon>Eukaryota</taxon>
        <taxon>Metazoa</taxon>
        <taxon>Chordata</taxon>
        <taxon>Craniata</taxon>
        <taxon>Vertebrata</taxon>
        <taxon>Euteleostomi</taxon>
        <taxon>Actinopterygii</taxon>
        <taxon>Neopterygii</taxon>
        <taxon>Teleostei</taxon>
        <taxon>Neoteleostei</taxon>
        <taxon>Acanthomorphata</taxon>
        <taxon>Carangaria</taxon>
        <taxon>Pleuronectiformes</taxon>
        <taxon>Pleuronectoidei</taxon>
        <taxon>Scophthalmidae</taxon>
        <taxon>Scophthalmus</taxon>
    </lineage>
</organism>
<sequence>MMKTTELVAQRWTTTPFYDTCTLRQTTSLFTTGSRAFRQTLTHKVNKPLSSLVARPNLSDMSHKVEVQVKRG</sequence>
<protein>
    <submittedName>
        <fullName evidence="1">Uncharacterized protein</fullName>
    </submittedName>
</protein>
<dbReference type="Proteomes" id="UP000438429">
    <property type="component" value="Unassembled WGS sequence"/>
</dbReference>
<accession>A0A2U9CVT2</accession>
<dbReference type="Proteomes" id="UP000246464">
    <property type="component" value="Chromosome 20"/>
</dbReference>
<evidence type="ECO:0000313" key="4">
    <source>
        <dbReference type="Proteomes" id="UP000438429"/>
    </source>
</evidence>
<proteinExistence type="predicted"/>
<name>A0A2U9CVT2_SCOMX</name>
<dbReference type="EMBL" id="VEVO01000022">
    <property type="protein sequence ID" value="KAF0023732.1"/>
    <property type="molecule type" value="Genomic_DNA"/>
</dbReference>
<evidence type="ECO:0000313" key="1">
    <source>
        <dbReference type="EMBL" id="AWP20253.1"/>
    </source>
</evidence>
<gene>
    <name evidence="2" type="ORF">F2P81_024362</name>
    <name evidence="1" type="ORF">SMAX5B_000055</name>
</gene>
<dbReference type="AlphaFoldDB" id="A0A2U9CVT2"/>
<dbReference type="EMBL" id="CP026262">
    <property type="protein sequence ID" value="AWP20253.1"/>
    <property type="molecule type" value="Genomic_DNA"/>
</dbReference>
<evidence type="ECO:0000313" key="2">
    <source>
        <dbReference type="EMBL" id="KAF0023732.1"/>
    </source>
</evidence>
<evidence type="ECO:0000313" key="3">
    <source>
        <dbReference type="Proteomes" id="UP000246464"/>
    </source>
</evidence>
<reference evidence="2 4" key="2">
    <citation type="submission" date="2019-06" db="EMBL/GenBank/DDBJ databases">
        <title>Draft genomes of female and male turbot (Scophthalmus maximus).</title>
        <authorList>
            <person name="Xu H."/>
            <person name="Xu X.-W."/>
            <person name="Shao C."/>
            <person name="Chen S."/>
        </authorList>
    </citation>
    <scope>NUCLEOTIDE SEQUENCE [LARGE SCALE GENOMIC DNA]</scope>
    <source>
        <strain evidence="2">Ysfricsl-2016a</strain>
        <tissue evidence="2">Blood</tissue>
    </source>
</reference>